<organism evidence="8">
    <name type="scientific">Gongylonema pulchrum</name>
    <dbReference type="NCBI Taxonomy" id="637853"/>
    <lineage>
        <taxon>Eukaryota</taxon>
        <taxon>Metazoa</taxon>
        <taxon>Ecdysozoa</taxon>
        <taxon>Nematoda</taxon>
        <taxon>Chromadorea</taxon>
        <taxon>Rhabditida</taxon>
        <taxon>Spirurina</taxon>
        <taxon>Spiruromorpha</taxon>
        <taxon>Spiruroidea</taxon>
        <taxon>Gongylonematidae</taxon>
        <taxon>Gongylonema</taxon>
    </lineage>
</organism>
<reference evidence="8" key="1">
    <citation type="submission" date="2016-06" db="UniProtKB">
        <authorList>
            <consortium name="WormBaseParasite"/>
        </authorList>
    </citation>
    <scope>IDENTIFICATION</scope>
</reference>
<accession>A0A183EGZ4</accession>
<dbReference type="GO" id="GO:0006508">
    <property type="term" value="P:proteolysis"/>
    <property type="evidence" value="ECO:0007669"/>
    <property type="project" value="UniProtKB-KW"/>
</dbReference>
<comment type="similarity">
    <text evidence="1">Belongs to the peptidase M17 family.</text>
</comment>
<dbReference type="Gene3D" id="3.40.630.10">
    <property type="entry name" value="Zn peptidases"/>
    <property type="match status" value="1"/>
</dbReference>
<name>A0A183EGZ4_9BILA</name>
<evidence type="ECO:0000313" key="6">
    <source>
        <dbReference type="EMBL" id="VDN35583.1"/>
    </source>
</evidence>
<keyword evidence="7" id="KW-1185">Reference proteome</keyword>
<sequence length="172" mass="18274">MLSGKTVEITNTDAEGRLILADGVFYAKNVLKADTIIDMATLTSAQAYATGKLHAAVLTNSEEWEQRACRAGRASGDLVHPLPFCPDLHFADLKSPVADMRNSTFGKMQGAASSVAGLFIASHIDFANGLNWLHFDIASPVGCSDRATGYGPALMCALLAQDVDVPLLKVVH</sequence>
<dbReference type="AlphaFoldDB" id="A0A183EGZ4"/>
<dbReference type="SUPFAM" id="SSF53187">
    <property type="entry name" value="Zn-dependent exopeptidases"/>
    <property type="match status" value="1"/>
</dbReference>
<protein>
    <submittedName>
        <fullName evidence="8">CYTOSOL_AP domain-containing protein</fullName>
    </submittedName>
</protein>
<reference evidence="6 7" key="2">
    <citation type="submission" date="2018-11" db="EMBL/GenBank/DDBJ databases">
        <authorList>
            <consortium name="Pathogen Informatics"/>
        </authorList>
    </citation>
    <scope>NUCLEOTIDE SEQUENCE [LARGE SCALE GENOMIC DNA]</scope>
</reference>
<dbReference type="PANTHER" id="PTHR11963">
    <property type="entry name" value="LEUCINE AMINOPEPTIDASE-RELATED"/>
    <property type="match status" value="1"/>
</dbReference>
<dbReference type="InterPro" id="IPR011356">
    <property type="entry name" value="Leucine_aapep/pepB"/>
</dbReference>
<dbReference type="OrthoDB" id="412814at2759"/>
<evidence type="ECO:0000256" key="2">
    <source>
        <dbReference type="ARBA" id="ARBA00022438"/>
    </source>
</evidence>
<evidence type="ECO:0000259" key="5">
    <source>
        <dbReference type="PROSITE" id="PS00631"/>
    </source>
</evidence>
<keyword evidence="4" id="KW-0378">Hydrolase</keyword>
<gene>
    <name evidence="6" type="ORF">GPUH_LOCUS20235</name>
</gene>
<dbReference type="PANTHER" id="PTHR11963:SF4">
    <property type="entry name" value="AMINOPEPTIDASE NPEPL1-RELATED"/>
    <property type="match status" value="1"/>
</dbReference>
<dbReference type="GO" id="GO:0030145">
    <property type="term" value="F:manganese ion binding"/>
    <property type="evidence" value="ECO:0007669"/>
    <property type="project" value="InterPro"/>
</dbReference>
<evidence type="ECO:0000256" key="4">
    <source>
        <dbReference type="ARBA" id="ARBA00022801"/>
    </source>
</evidence>
<dbReference type="InterPro" id="IPR000819">
    <property type="entry name" value="Peptidase_M17_C"/>
</dbReference>
<evidence type="ECO:0000313" key="7">
    <source>
        <dbReference type="Proteomes" id="UP000271098"/>
    </source>
</evidence>
<dbReference type="Pfam" id="PF00883">
    <property type="entry name" value="Peptidase_M17"/>
    <property type="match status" value="1"/>
</dbReference>
<dbReference type="PROSITE" id="PS00631">
    <property type="entry name" value="CYTOSOL_AP"/>
    <property type="match status" value="1"/>
</dbReference>
<feature type="domain" description="Cytosol aminopeptidase" evidence="5">
    <location>
        <begin position="11"/>
        <end position="18"/>
    </location>
</feature>
<evidence type="ECO:0000313" key="8">
    <source>
        <dbReference type="WBParaSite" id="GPUH_0002026001-mRNA-1"/>
    </source>
</evidence>
<dbReference type="Proteomes" id="UP000271098">
    <property type="component" value="Unassembled WGS sequence"/>
</dbReference>
<dbReference type="WBParaSite" id="GPUH_0002026001-mRNA-1">
    <property type="protein sequence ID" value="GPUH_0002026001-mRNA-1"/>
    <property type="gene ID" value="GPUH_0002026001"/>
</dbReference>
<evidence type="ECO:0000256" key="1">
    <source>
        <dbReference type="ARBA" id="ARBA00009528"/>
    </source>
</evidence>
<evidence type="ECO:0000256" key="3">
    <source>
        <dbReference type="ARBA" id="ARBA00022670"/>
    </source>
</evidence>
<keyword evidence="3" id="KW-0645">Protease</keyword>
<dbReference type="GO" id="GO:0005737">
    <property type="term" value="C:cytoplasm"/>
    <property type="evidence" value="ECO:0007669"/>
    <property type="project" value="InterPro"/>
</dbReference>
<dbReference type="EMBL" id="UYRT01090026">
    <property type="protein sequence ID" value="VDN35583.1"/>
    <property type="molecule type" value="Genomic_DNA"/>
</dbReference>
<proteinExistence type="inferred from homology"/>
<keyword evidence="2" id="KW-0031">Aminopeptidase</keyword>
<dbReference type="GO" id="GO:0070006">
    <property type="term" value="F:metalloaminopeptidase activity"/>
    <property type="evidence" value="ECO:0007669"/>
    <property type="project" value="InterPro"/>
</dbReference>
<dbReference type="PRINTS" id="PR00481">
    <property type="entry name" value="LAMNOPPTDASE"/>
</dbReference>